<evidence type="ECO:0000256" key="1">
    <source>
        <dbReference type="SAM" id="Phobius"/>
    </source>
</evidence>
<feature type="transmembrane region" description="Helical" evidence="1">
    <location>
        <begin position="171"/>
        <end position="187"/>
    </location>
</feature>
<accession>A0A218PFX4</accession>
<gene>
    <name evidence="2" type="primary">epsI</name>
</gene>
<geneLocation type="plasmid" evidence="2">
    <name>pBSLG13015</name>
</geneLocation>
<feature type="transmembrane region" description="Helical" evidence="1">
    <location>
        <begin position="144"/>
        <end position="164"/>
    </location>
</feature>
<feature type="transmembrane region" description="Helical" evidence="1">
    <location>
        <begin position="36"/>
        <end position="55"/>
    </location>
</feature>
<feature type="transmembrane region" description="Helical" evidence="1">
    <location>
        <begin position="221"/>
        <end position="239"/>
    </location>
</feature>
<organism evidence="2">
    <name type="scientific">Lactococcus garvieae</name>
    <dbReference type="NCBI Taxonomy" id="1363"/>
    <lineage>
        <taxon>Bacteria</taxon>
        <taxon>Bacillati</taxon>
        <taxon>Bacillota</taxon>
        <taxon>Bacilli</taxon>
        <taxon>Lactobacillales</taxon>
        <taxon>Streptococcaceae</taxon>
        <taxon>Lactococcus</taxon>
    </lineage>
</organism>
<sequence length="373" mass="42896">MNINKKIASYRGGIIGGAVILISLNSALFINLSSLTIYYISKIIVMVLIILSLILKRWTKRNVFLFSLVFTIVLSVYNITRDDGLIFLSSFVFSIGELNIKKLVRISLIARLMGVSITFLFFILGFLPHLIYLRGADQRFSLGFIQPNLLFANIFYIILGLVFLRFGKIKIYEISFYYIISFIFAQISGNRTGFYLMFLFLTYVLFCSNRDKFLFIVKRNWWVIFFFVSIALSLMYSPYNNLIALLDAVTAGRINQANYFLNNFPITLFGNKVTKMYTTVSYTGSVHILDNLYVSLLVQQGILITIGVLVSISVMIKKLKNSIPNEKIDNNLIIMLFFIFGMYGLFEKSPLDISYNIFLLYFSLILKKGNNYD</sequence>
<feature type="transmembrane region" description="Helical" evidence="1">
    <location>
        <begin position="12"/>
        <end position="30"/>
    </location>
</feature>
<keyword evidence="2" id="KW-0614">Plasmid</keyword>
<dbReference type="EMBL" id="LC205736">
    <property type="protein sequence ID" value="BAZ95812.1"/>
    <property type="molecule type" value="Genomic_DNA"/>
</dbReference>
<keyword evidence="1" id="KW-0472">Membrane</keyword>
<dbReference type="AlphaFoldDB" id="A0A218PFX4"/>
<feature type="transmembrane region" description="Helical" evidence="1">
    <location>
        <begin position="112"/>
        <end position="132"/>
    </location>
</feature>
<feature type="transmembrane region" description="Helical" evidence="1">
    <location>
        <begin position="62"/>
        <end position="79"/>
    </location>
</feature>
<name>A0A218PFX4_9LACT</name>
<protein>
    <recommendedName>
        <fullName evidence="3">Polysaccharide polymerase</fullName>
    </recommendedName>
</protein>
<feature type="transmembrane region" description="Helical" evidence="1">
    <location>
        <begin position="328"/>
        <end position="346"/>
    </location>
</feature>
<keyword evidence="1" id="KW-1133">Transmembrane helix</keyword>
<keyword evidence="1" id="KW-0812">Transmembrane</keyword>
<dbReference type="RefSeq" id="WP_014570942.1">
    <property type="nucleotide sequence ID" value="NZ_CP026502.1"/>
</dbReference>
<proteinExistence type="predicted"/>
<feature type="transmembrane region" description="Helical" evidence="1">
    <location>
        <begin position="292"/>
        <end position="316"/>
    </location>
</feature>
<evidence type="ECO:0000313" key="2">
    <source>
        <dbReference type="EMBL" id="BAZ95812.1"/>
    </source>
</evidence>
<feature type="transmembrane region" description="Helical" evidence="1">
    <location>
        <begin position="85"/>
        <end position="100"/>
    </location>
</feature>
<feature type="transmembrane region" description="Helical" evidence="1">
    <location>
        <begin position="193"/>
        <end position="209"/>
    </location>
</feature>
<reference evidence="2" key="1">
    <citation type="journal article" date="2017" name="Fish Pathol.">
        <title>A Novel Plasmid Carrying Capsule Gene Cluster Found in Lactococcus garvieae Isolated from Filefish.</title>
        <authorList>
            <person name="Kanai K."/>
            <person name="Tsujikura M."/>
            <person name="Shutou K."/>
            <person name="Honma T."/>
            <person name="Matsumoto F."/>
            <person name="Suga K."/>
            <person name="Takagi S."/>
            <person name="Fukuda Y."/>
            <person name="Sugihara Y."/>
        </authorList>
    </citation>
    <scope>NUCLEOTIDE SEQUENCE</scope>
    <source>
        <strain evidence="2">BSLG13015</strain>
        <plasmid evidence="2">pBSLG13015</plasmid>
    </source>
</reference>
<evidence type="ECO:0008006" key="3">
    <source>
        <dbReference type="Google" id="ProtNLM"/>
    </source>
</evidence>